<dbReference type="Gene3D" id="3.40.960.10">
    <property type="entry name" value="VSR Endonuclease"/>
    <property type="match status" value="1"/>
</dbReference>
<dbReference type="EMBL" id="JAVDUM010000012">
    <property type="protein sequence ID" value="MDR6868060.1"/>
    <property type="molecule type" value="Genomic_DNA"/>
</dbReference>
<dbReference type="Pfam" id="PF04480">
    <property type="entry name" value="DUF559"/>
    <property type="match status" value="1"/>
</dbReference>
<evidence type="ECO:0000313" key="3">
    <source>
        <dbReference type="Proteomes" id="UP001259347"/>
    </source>
</evidence>
<keyword evidence="2" id="KW-0255">Endonuclease</keyword>
<name>A0ABU1SEM0_9MICO</name>
<comment type="caution">
    <text evidence="2">The sequence shown here is derived from an EMBL/GenBank/DDBJ whole genome shotgun (WGS) entry which is preliminary data.</text>
</comment>
<organism evidence="2 3">
    <name type="scientific">Microbacterium resistens</name>
    <dbReference type="NCBI Taxonomy" id="156977"/>
    <lineage>
        <taxon>Bacteria</taxon>
        <taxon>Bacillati</taxon>
        <taxon>Actinomycetota</taxon>
        <taxon>Actinomycetes</taxon>
        <taxon>Micrococcales</taxon>
        <taxon>Microbacteriaceae</taxon>
        <taxon>Microbacterium</taxon>
    </lineage>
</organism>
<dbReference type="SUPFAM" id="SSF52980">
    <property type="entry name" value="Restriction endonuclease-like"/>
    <property type="match status" value="1"/>
</dbReference>
<keyword evidence="3" id="KW-1185">Reference proteome</keyword>
<dbReference type="InterPro" id="IPR011335">
    <property type="entry name" value="Restrct_endonuc-II-like"/>
</dbReference>
<protein>
    <submittedName>
        <fullName evidence="2">Very-short-patch-repair endonuclease</fullName>
    </submittedName>
</protein>
<dbReference type="RefSeq" id="WP_310021505.1">
    <property type="nucleotide sequence ID" value="NZ_JAVDUM010000012.1"/>
</dbReference>
<sequence length="284" mass="32205">MDLIDWVRRHGGIAHRADAAAHGFSPSRVRAEIRRGALLRVNASWIGLDDAPPDLLTAARAGGRLTCVSLARRRGWWVPEGAEDRVHVHVHPNARRPLGDVRTHWAAPIVPLGPRRLEASVEDALAHASRCFFEEDALSIWESAIRIERIDIESLRQVHWPDPRTRRYARLVRGSSDSGLETLVVVRLSHWGVPIRQQVRIAGHDVDILIGTHLVLQIDGFAHHSGRADRLRDVRHDAELQQRGYTVLRFTYEQVMRQWEEVERTVARAIARGLHLSPAMRSGR</sequence>
<gene>
    <name evidence="2" type="ORF">J2Y69_002671</name>
</gene>
<keyword evidence="2" id="KW-0540">Nuclease</keyword>
<keyword evidence="2" id="KW-0378">Hydrolase</keyword>
<reference evidence="2 3" key="1">
    <citation type="submission" date="2023-07" db="EMBL/GenBank/DDBJ databases">
        <title>Sorghum-associated microbial communities from plants grown in Nebraska, USA.</title>
        <authorList>
            <person name="Schachtman D."/>
        </authorList>
    </citation>
    <scope>NUCLEOTIDE SEQUENCE [LARGE SCALE GENOMIC DNA]</scope>
    <source>
        <strain evidence="2 3">2980</strain>
    </source>
</reference>
<evidence type="ECO:0000313" key="2">
    <source>
        <dbReference type="EMBL" id="MDR6868060.1"/>
    </source>
</evidence>
<dbReference type="Proteomes" id="UP001259347">
    <property type="component" value="Unassembled WGS sequence"/>
</dbReference>
<accession>A0ABU1SEM0</accession>
<dbReference type="InterPro" id="IPR007569">
    <property type="entry name" value="DUF559"/>
</dbReference>
<proteinExistence type="predicted"/>
<evidence type="ECO:0000259" key="1">
    <source>
        <dbReference type="Pfam" id="PF04480"/>
    </source>
</evidence>
<feature type="domain" description="DUF559" evidence="1">
    <location>
        <begin position="192"/>
        <end position="269"/>
    </location>
</feature>
<dbReference type="GO" id="GO:0004519">
    <property type="term" value="F:endonuclease activity"/>
    <property type="evidence" value="ECO:0007669"/>
    <property type="project" value="UniProtKB-KW"/>
</dbReference>